<dbReference type="GO" id="GO:0005737">
    <property type="term" value="C:cytoplasm"/>
    <property type="evidence" value="ECO:0007669"/>
    <property type="project" value="TreeGrafter"/>
</dbReference>
<sequence length="104" mass="11480">MFGEPIPDLNLYAQKEGVYCCSKCGQALFAANKEFAAGCGFPSFYEHWGDGVTLKPLDTNGRHRIQLLCNGCGQHLGHLFPHKHTPTRVRYCINADSIIPSSIV</sequence>
<comment type="catalytic activity">
    <reaction evidence="3">
        <text>L-methionyl-[protein] + [thioredoxin]-disulfide + H2O = L-methionyl-(R)-S-oxide-[protein] + [thioredoxin]-dithiol</text>
        <dbReference type="Rhea" id="RHEA:24164"/>
        <dbReference type="Rhea" id="RHEA-COMP:10698"/>
        <dbReference type="Rhea" id="RHEA-COMP:10700"/>
        <dbReference type="Rhea" id="RHEA-COMP:12313"/>
        <dbReference type="Rhea" id="RHEA-COMP:12314"/>
        <dbReference type="ChEBI" id="CHEBI:15377"/>
        <dbReference type="ChEBI" id="CHEBI:16044"/>
        <dbReference type="ChEBI" id="CHEBI:29950"/>
        <dbReference type="ChEBI" id="CHEBI:45764"/>
        <dbReference type="ChEBI" id="CHEBI:50058"/>
        <dbReference type="EC" id="1.8.4.12"/>
    </reaction>
</comment>
<evidence type="ECO:0000256" key="3">
    <source>
        <dbReference type="ARBA" id="ARBA00048488"/>
    </source>
</evidence>
<dbReference type="InterPro" id="IPR028427">
    <property type="entry name" value="Met_Sox_Rdtase_MsrB"/>
</dbReference>
<evidence type="ECO:0000256" key="1">
    <source>
        <dbReference type="ARBA" id="ARBA00012499"/>
    </source>
</evidence>
<dbReference type="PROSITE" id="PS51790">
    <property type="entry name" value="MSRB"/>
    <property type="match status" value="1"/>
</dbReference>
<accession>A0A1M5EMG7</accession>
<dbReference type="Gene3D" id="2.170.150.20">
    <property type="entry name" value="Peptide methionine sulfoxide reductase"/>
    <property type="match status" value="1"/>
</dbReference>
<reference evidence="5 6" key="1">
    <citation type="submission" date="2016-11" db="EMBL/GenBank/DDBJ databases">
        <authorList>
            <person name="Jaros S."/>
            <person name="Januszkiewicz K."/>
            <person name="Wedrychowicz H."/>
        </authorList>
    </citation>
    <scope>NUCLEOTIDE SEQUENCE [LARGE SCALE GENOMIC DNA]</scope>
    <source>
        <strain evidence="5 6">DSM 26897</strain>
    </source>
</reference>
<dbReference type="EC" id="1.8.4.12" evidence="1"/>
<evidence type="ECO:0000313" key="6">
    <source>
        <dbReference type="Proteomes" id="UP000184368"/>
    </source>
</evidence>
<dbReference type="AlphaFoldDB" id="A0A1M5EMG7"/>
<name>A0A1M5EMG7_9BACT</name>
<dbReference type="InterPro" id="IPR002579">
    <property type="entry name" value="Met_Sox_Rdtase_MsrB_dom"/>
</dbReference>
<keyword evidence="2" id="KW-0560">Oxidoreductase</keyword>
<protein>
    <recommendedName>
        <fullName evidence="1">peptide-methionine (R)-S-oxide reductase</fullName>
        <ecNumber evidence="1">1.8.4.12</ecNumber>
    </recommendedName>
</protein>
<evidence type="ECO:0000313" key="5">
    <source>
        <dbReference type="EMBL" id="SHF80483.1"/>
    </source>
</evidence>
<dbReference type="EMBL" id="FQUO01000012">
    <property type="protein sequence ID" value="SHF80483.1"/>
    <property type="molecule type" value="Genomic_DNA"/>
</dbReference>
<dbReference type="Pfam" id="PF01641">
    <property type="entry name" value="SelR"/>
    <property type="match status" value="1"/>
</dbReference>
<dbReference type="GO" id="GO:0006979">
    <property type="term" value="P:response to oxidative stress"/>
    <property type="evidence" value="ECO:0007669"/>
    <property type="project" value="InterPro"/>
</dbReference>
<evidence type="ECO:0000256" key="2">
    <source>
        <dbReference type="ARBA" id="ARBA00023002"/>
    </source>
</evidence>
<feature type="domain" description="MsrB" evidence="4">
    <location>
        <begin position="1"/>
        <end position="103"/>
    </location>
</feature>
<gene>
    <name evidence="5" type="ORF">SAMN05444008_112107</name>
</gene>
<dbReference type="GO" id="GO:0030091">
    <property type="term" value="P:protein repair"/>
    <property type="evidence" value="ECO:0007669"/>
    <property type="project" value="InterPro"/>
</dbReference>
<evidence type="ECO:0000259" key="4">
    <source>
        <dbReference type="PROSITE" id="PS51790"/>
    </source>
</evidence>
<dbReference type="RefSeq" id="WP_073044999.1">
    <property type="nucleotide sequence ID" value="NZ_FQUO01000012.1"/>
</dbReference>
<dbReference type="PANTHER" id="PTHR10173:SF52">
    <property type="entry name" value="METHIONINE-R-SULFOXIDE REDUCTASE B1"/>
    <property type="match status" value="1"/>
</dbReference>
<proteinExistence type="predicted"/>
<keyword evidence="6" id="KW-1185">Reference proteome</keyword>
<dbReference type="SUPFAM" id="SSF51316">
    <property type="entry name" value="Mss4-like"/>
    <property type="match status" value="1"/>
</dbReference>
<dbReference type="GO" id="GO:0033743">
    <property type="term" value="F:peptide-methionine (R)-S-oxide reductase activity"/>
    <property type="evidence" value="ECO:0007669"/>
    <property type="project" value="UniProtKB-EC"/>
</dbReference>
<dbReference type="PANTHER" id="PTHR10173">
    <property type="entry name" value="METHIONINE SULFOXIDE REDUCTASE"/>
    <property type="match status" value="1"/>
</dbReference>
<dbReference type="InterPro" id="IPR011057">
    <property type="entry name" value="Mss4-like_sf"/>
</dbReference>
<dbReference type="Proteomes" id="UP000184368">
    <property type="component" value="Unassembled WGS sequence"/>
</dbReference>
<dbReference type="STRING" id="1302690.BUE76_04435"/>
<dbReference type="OrthoDB" id="4174719at2"/>
<organism evidence="5 6">
    <name type="scientific">Cnuella takakiae</name>
    <dbReference type="NCBI Taxonomy" id="1302690"/>
    <lineage>
        <taxon>Bacteria</taxon>
        <taxon>Pseudomonadati</taxon>
        <taxon>Bacteroidota</taxon>
        <taxon>Chitinophagia</taxon>
        <taxon>Chitinophagales</taxon>
        <taxon>Chitinophagaceae</taxon>
        <taxon>Cnuella</taxon>
    </lineage>
</organism>